<feature type="domain" description="Mediator complex subunit Med13 C-terminal" evidence="13">
    <location>
        <begin position="1256"/>
        <end position="1630"/>
    </location>
</feature>
<feature type="compositionally biased region" description="Low complexity" evidence="12">
    <location>
        <begin position="1432"/>
        <end position="1446"/>
    </location>
</feature>
<keyword evidence="8 11" id="KW-0539">Nucleus</keyword>
<organism evidence="16 17">
    <name type="scientific">Amniculicola lignicola CBS 123094</name>
    <dbReference type="NCBI Taxonomy" id="1392246"/>
    <lineage>
        <taxon>Eukaryota</taxon>
        <taxon>Fungi</taxon>
        <taxon>Dikarya</taxon>
        <taxon>Ascomycota</taxon>
        <taxon>Pezizomycotina</taxon>
        <taxon>Dothideomycetes</taxon>
        <taxon>Pleosporomycetidae</taxon>
        <taxon>Pleosporales</taxon>
        <taxon>Amniculicolaceae</taxon>
        <taxon>Amniculicola</taxon>
    </lineage>
</organism>
<evidence type="ECO:0000256" key="10">
    <source>
        <dbReference type="ARBA" id="ARBA00032008"/>
    </source>
</evidence>
<name>A0A6A5W2V4_9PLEO</name>
<comment type="function">
    <text evidence="9 11">Component of the SRB8-11 complex. The SRB8-11 complex is a regulatory module of the Mediator complex which is itself involved in regulation of basal and activated RNA polymerase II-dependent transcription. The SRB8-11 complex may be involved in the transcriptional repression of a subset of genes regulated by Mediator. It may inhibit the association of the Mediator complex with RNA polymerase II to form the holoenzyme complex.</text>
</comment>
<proteinExistence type="inferred from homology"/>
<feature type="compositionally biased region" description="Polar residues" evidence="12">
    <location>
        <begin position="1412"/>
        <end position="1428"/>
    </location>
</feature>
<evidence type="ECO:0000256" key="1">
    <source>
        <dbReference type="ARBA" id="ARBA00004123"/>
    </source>
</evidence>
<feature type="region of interest" description="Disordered" evidence="12">
    <location>
        <begin position="622"/>
        <end position="711"/>
    </location>
</feature>
<evidence type="ECO:0000256" key="12">
    <source>
        <dbReference type="SAM" id="MobiDB-lite"/>
    </source>
</evidence>
<keyword evidence="5 11" id="KW-0805">Transcription regulation</keyword>
<dbReference type="InterPro" id="IPR009401">
    <property type="entry name" value="Med13_C"/>
</dbReference>
<keyword evidence="17" id="KW-1185">Reference proteome</keyword>
<evidence type="ECO:0000256" key="3">
    <source>
        <dbReference type="ARBA" id="ARBA00019618"/>
    </source>
</evidence>
<evidence type="ECO:0000313" key="17">
    <source>
        <dbReference type="Proteomes" id="UP000799779"/>
    </source>
</evidence>
<comment type="subcellular location">
    <subcellularLocation>
        <location evidence="1 11">Nucleus</location>
    </subcellularLocation>
</comment>
<dbReference type="InterPro" id="IPR041285">
    <property type="entry name" value="MID_MedPIWI"/>
</dbReference>
<evidence type="ECO:0000256" key="11">
    <source>
        <dbReference type="RuleBase" id="RU364134"/>
    </source>
</evidence>
<keyword evidence="4 11" id="KW-0678">Repressor</keyword>
<dbReference type="PANTHER" id="PTHR48249">
    <property type="entry name" value="MEDIATOR OF RNA POLYMERASE II TRANSCRIPTION SUBUNIT 13"/>
    <property type="match status" value="1"/>
</dbReference>
<evidence type="ECO:0000313" key="16">
    <source>
        <dbReference type="EMBL" id="KAF1995378.1"/>
    </source>
</evidence>
<feature type="compositionally biased region" description="Basic and acidic residues" evidence="12">
    <location>
        <begin position="629"/>
        <end position="649"/>
    </location>
</feature>
<evidence type="ECO:0000256" key="7">
    <source>
        <dbReference type="ARBA" id="ARBA00023163"/>
    </source>
</evidence>
<feature type="domain" description="MID" evidence="15">
    <location>
        <begin position="1062"/>
        <end position="1241"/>
    </location>
</feature>
<evidence type="ECO:0000256" key="2">
    <source>
        <dbReference type="ARBA" id="ARBA00009354"/>
    </source>
</evidence>
<evidence type="ECO:0000259" key="14">
    <source>
        <dbReference type="Pfam" id="PF11597"/>
    </source>
</evidence>
<dbReference type="EMBL" id="ML977640">
    <property type="protein sequence ID" value="KAF1995378.1"/>
    <property type="molecule type" value="Genomic_DNA"/>
</dbReference>
<feature type="compositionally biased region" description="Basic and acidic residues" evidence="12">
    <location>
        <begin position="702"/>
        <end position="711"/>
    </location>
</feature>
<dbReference type="Proteomes" id="UP000799779">
    <property type="component" value="Unassembled WGS sequence"/>
</dbReference>
<evidence type="ECO:0000256" key="6">
    <source>
        <dbReference type="ARBA" id="ARBA00023159"/>
    </source>
</evidence>
<feature type="domain" description="Mediator complex subunit Med13 N-terminal" evidence="14">
    <location>
        <begin position="1"/>
        <end position="367"/>
    </location>
</feature>
<evidence type="ECO:0000256" key="4">
    <source>
        <dbReference type="ARBA" id="ARBA00022491"/>
    </source>
</evidence>
<feature type="region of interest" description="Disordered" evidence="12">
    <location>
        <begin position="115"/>
        <end position="142"/>
    </location>
</feature>
<gene>
    <name evidence="16" type="ORF">P154DRAFT_526425</name>
</gene>
<feature type="compositionally biased region" description="Low complexity" evidence="12">
    <location>
        <begin position="117"/>
        <end position="133"/>
    </location>
</feature>
<dbReference type="Pfam" id="PF11597">
    <property type="entry name" value="Med13_N"/>
    <property type="match status" value="1"/>
</dbReference>
<dbReference type="InterPro" id="IPR051139">
    <property type="entry name" value="Mediator_complx_sub13"/>
</dbReference>
<feature type="region of interest" description="Disordered" evidence="12">
    <location>
        <begin position="789"/>
        <end position="810"/>
    </location>
</feature>
<feature type="region of interest" description="Disordered" evidence="12">
    <location>
        <begin position="886"/>
        <end position="925"/>
    </location>
</feature>
<feature type="compositionally biased region" description="Polar residues" evidence="12">
    <location>
        <begin position="900"/>
        <end position="914"/>
    </location>
</feature>
<keyword evidence="7 11" id="KW-0804">Transcription</keyword>
<dbReference type="Pfam" id="PF18296">
    <property type="entry name" value="MID_MedPIWI"/>
    <property type="match status" value="1"/>
</dbReference>
<dbReference type="GO" id="GO:0045944">
    <property type="term" value="P:positive regulation of transcription by RNA polymerase II"/>
    <property type="evidence" value="ECO:0007669"/>
    <property type="project" value="TreeGrafter"/>
</dbReference>
<comment type="similarity">
    <text evidence="2 11">Belongs to the Mediator complex subunit 13 family.</text>
</comment>
<accession>A0A6A5W2V4</accession>
<dbReference type="GO" id="GO:0003713">
    <property type="term" value="F:transcription coactivator activity"/>
    <property type="evidence" value="ECO:0007669"/>
    <property type="project" value="TreeGrafter"/>
</dbReference>
<feature type="region of interest" description="Disordered" evidence="12">
    <location>
        <begin position="1397"/>
        <end position="1446"/>
    </location>
</feature>
<keyword evidence="6 11" id="KW-0010">Activator</keyword>
<sequence>MEFLKTCNTNAQAIGDFDAVAYQAFSVKRNLARAPATDGERNPAESIRAAEAELRQAQHLVVKDASRPWLWRFTPTTPEKAGQKPPDLPSIDGYDFNAEQYGVMKASELARPPLRYSNLNTPSSASSNSPATPGAFKLAGGQRVPQGSALPASDLQQPHDTNVIYELFTSSVVALISYYLVRDYRAIALNYRTFISKSLVPDNKNDGANSLDSPYWLTNISVYWTSSGTLVLSALSIEKLQIHSLQEVNTDDAQKRLQGACVRIAPNGMLAKISSFDQPADAVSEDTVQRTQRKRLKTTPLDQGLNKWKAAVTRWLAKKGYTIPTLSEKSAWVKIRIASTNQATPPSPAFSSYSREVLWPRALCFHYEDPINDGDISGSQANAPVSSEKGLKWFETPTSAGFRDPMDVAQHWFLGKLERDRLVEARRKKQKADEDAARIKAETPGLYPSSPLNSRTGVYGDMQAVSGVYPTPPDGILPGTTQSVGDASAAGAPPSTVLVPGGQNPAINLLAPQETVMLNQQQHPATSPEYPAHFEHFNSSSGNDDLFEDMEDDVFDGNGVTDADFNFFDEPDAEDVTMTDAPALEQTKTVEVKNVENFTTSTPQEVRVKEEMSDPLAALEDALASASSEHTEDVAKNPNIKQEKMEQKLASRRKPEKPKVEQPISKVTVMLPATKEPTPPLSPHLIEERLLPSPRRRSSAKTSRDTVSERHRDSVFDPVSFNRKISLSDAKYQEGRFSVSHEKVTRAEAENKTPLKRAMSLLDLPLLTKLRYAVGVTATGRVVDDEAVDVDSDLSDSHSESLSSEEDEDMGSAGAELFAVGLILPGKRKLPTEGNATPVSTTSYAESFGGDGLEFLGLQTDEGCLTWFEPSLSDWSLARAPPPQEISTINARNPVPSFSPIVSSLPNTPTSQPDTAADPSDEKPLNAKDNIAVAQIVTDQIVKATLDILHEIGPSGRKFPHRSPPDTYLQNVVNHLFPKALECNVLGLISVQDVFPEMPPQVKGQQRPAPRRMDGTNAISFHINQINPPHVRVRRGDNLWDLLPPALPFWETLGLSPCSPAKNIVSFCVYPHSASIRPYLESFMLNMQIAYEGCKLGNHTRVETVPEFEGGLVACKIGASASTKGALKALRETCVHLGKLLAMKLAQMREKDEAPKINAFVIYMVDPFEAPSAVWELCSAFWLLFQSYSQAPTGRQDFGPRPDLVLQIVPIKYIASFEAPVVLDSSVYVNLAREVYDRCPPSAPSEDKTPLGIYVAPSFQLEEAVPRGIPFKLNAEPPQDLLRENSYIHLGYAISLDGAWLTAAWTDSCGKSQAVVSYHLGTRAFSEIAKEIWQTTIEILSTRRVTWRVCIAKSGVMEREESDMWMILASCPTQLNLFITLLTVDINPPFKFTPTMSTNPIANPSTGGGPNTPISTPQAGVSPPQSSDLLGLTPAATPSADAPDLTADPEARLVDLTDESWGVILAHRLHNSNSTVECRPCLISGLLVKRGESSTTKTTTPNNEIDTDPGPIIVAVNILWVGAVGGTRNATPSTPAPSPNPSPFSSTTDPALLPQTPGGSNIIPQSPGPSPLLERSSTSLMWTPTPQSRATAESLLKEVLAQYRGLGLLARLKGMRGTRGGCVPWHVVAAERGVAGLGKCLGGS</sequence>
<evidence type="ECO:0000256" key="5">
    <source>
        <dbReference type="ARBA" id="ARBA00023015"/>
    </source>
</evidence>
<evidence type="ECO:0000259" key="15">
    <source>
        <dbReference type="Pfam" id="PF18296"/>
    </source>
</evidence>
<reference evidence="16" key="1">
    <citation type="journal article" date="2020" name="Stud. Mycol.">
        <title>101 Dothideomycetes genomes: a test case for predicting lifestyles and emergence of pathogens.</title>
        <authorList>
            <person name="Haridas S."/>
            <person name="Albert R."/>
            <person name="Binder M."/>
            <person name="Bloem J."/>
            <person name="Labutti K."/>
            <person name="Salamov A."/>
            <person name="Andreopoulos B."/>
            <person name="Baker S."/>
            <person name="Barry K."/>
            <person name="Bills G."/>
            <person name="Bluhm B."/>
            <person name="Cannon C."/>
            <person name="Castanera R."/>
            <person name="Culley D."/>
            <person name="Daum C."/>
            <person name="Ezra D."/>
            <person name="Gonzalez J."/>
            <person name="Henrissat B."/>
            <person name="Kuo A."/>
            <person name="Liang C."/>
            <person name="Lipzen A."/>
            <person name="Lutzoni F."/>
            <person name="Magnuson J."/>
            <person name="Mondo S."/>
            <person name="Nolan M."/>
            <person name="Ohm R."/>
            <person name="Pangilinan J."/>
            <person name="Park H.-J."/>
            <person name="Ramirez L."/>
            <person name="Alfaro M."/>
            <person name="Sun H."/>
            <person name="Tritt A."/>
            <person name="Yoshinaga Y."/>
            <person name="Zwiers L.-H."/>
            <person name="Turgeon B."/>
            <person name="Goodwin S."/>
            <person name="Spatafora J."/>
            <person name="Crous P."/>
            <person name="Grigoriev I."/>
        </authorList>
    </citation>
    <scope>NUCLEOTIDE SEQUENCE</scope>
    <source>
        <strain evidence="16">CBS 123094</strain>
    </source>
</reference>
<feature type="region of interest" description="Disordered" evidence="12">
    <location>
        <begin position="1529"/>
        <end position="1577"/>
    </location>
</feature>
<dbReference type="OrthoDB" id="103819at2759"/>
<evidence type="ECO:0000256" key="9">
    <source>
        <dbReference type="ARBA" id="ARBA00025661"/>
    </source>
</evidence>
<evidence type="ECO:0000256" key="8">
    <source>
        <dbReference type="ARBA" id="ARBA00023242"/>
    </source>
</evidence>
<dbReference type="PANTHER" id="PTHR48249:SF3">
    <property type="entry name" value="MEDIATOR OF RNA POLYMERASE II TRANSCRIPTION SUBUNIT 13"/>
    <property type="match status" value="1"/>
</dbReference>
<dbReference type="Pfam" id="PF06333">
    <property type="entry name" value="Med13_C"/>
    <property type="match status" value="1"/>
</dbReference>
<evidence type="ECO:0000259" key="13">
    <source>
        <dbReference type="Pfam" id="PF06333"/>
    </source>
</evidence>
<comment type="subunit">
    <text evidence="11">Component of the SRB8-11 complex, which itself associates with the Mediator complex.</text>
</comment>
<dbReference type="GO" id="GO:0016592">
    <property type="term" value="C:mediator complex"/>
    <property type="evidence" value="ECO:0007669"/>
    <property type="project" value="InterPro"/>
</dbReference>
<dbReference type="InterPro" id="IPR021643">
    <property type="entry name" value="Mediator_Med13_N"/>
</dbReference>
<protein>
    <recommendedName>
        <fullName evidence="3 11">Mediator of RNA polymerase II transcription subunit 13</fullName>
    </recommendedName>
    <alternativeName>
        <fullName evidence="10 11">Mediator complex subunit 13</fullName>
    </alternativeName>
</protein>